<dbReference type="RefSeq" id="WP_340331339.1">
    <property type="nucleotide sequence ID" value="NZ_JAZHOF010000008.1"/>
</dbReference>
<dbReference type="GO" id="GO:0000166">
    <property type="term" value="F:nucleotide binding"/>
    <property type="evidence" value="ECO:0007669"/>
    <property type="project" value="UniProtKB-KW"/>
</dbReference>
<keyword evidence="8 11" id="KW-0560">Oxidoreductase</keyword>
<dbReference type="InterPro" id="IPR001433">
    <property type="entry name" value="OxRdtase_FAD/NAD-bd"/>
</dbReference>
<dbReference type="Proteomes" id="UP001378188">
    <property type="component" value="Unassembled WGS sequence"/>
</dbReference>
<dbReference type="PANTHER" id="PTHR47878">
    <property type="entry name" value="OXIDOREDUCTASE FAD/NAD(P)-BINDING DOMAIN PROTEIN"/>
    <property type="match status" value="1"/>
</dbReference>
<evidence type="ECO:0000313" key="11">
    <source>
        <dbReference type="EMBL" id="MEJ8573638.1"/>
    </source>
</evidence>
<comment type="catalytic activity">
    <reaction evidence="9">
        <text>2 reduced [2Fe-2S]-[ferredoxin] + NADP(+) + H(+) = 2 oxidized [2Fe-2S]-[ferredoxin] + NADPH</text>
        <dbReference type="Rhea" id="RHEA:20125"/>
        <dbReference type="Rhea" id="RHEA-COMP:10000"/>
        <dbReference type="Rhea" id="RHEA-COMP:10001"/>
        <dbReference type="ChEBI" id="CHEBI:15378"/>
        <dbReference type="ChEBI" id="CHEBI:33737"/>
        <dbReference type="ChEBI" id="CHEBI:33738"/>
        <dbReference type="ChEBI" id="CHEBI:57783"/>
        <dbReference type="ChEBI" id="CHEBI:58349"/>
        <dbReference type="EC" id="1.18.1.2"/>
    </reaction>
</comment>
<name>A0AAW9RTH5_9HYPH</name>
<evidence type="ECO:0000256" key="2">
    <source>
        <dbReference type="ARBA" id="ARBA00008312"/>
    </source>
</evidence>
<dbReference type="CDD" id="cd06195">
    <property type="entry name" value="FNR1"/>
    <property type="match status" value="1"/>
</dbReference>
<evidence type="ECO:0000256" key="5">
    <source>
        <dbReference type="ARBA" id="ARBA00022741"/>
    </source>
</evidence>
<dbReference type="InterPro" id="IPR051930">
    <property type="entry name" value="FNR_type-1"/>
</dbReference>
<dbReference type="InterPro" id="IPR017938">
    <property type="entry name" value="Riboflavin_synthase-like_b-brl"/>
</dbReference>
<feature type="domain" description="FAD-binding FR-type" evidence="10">
    <location>
        <begin position="2"/>
        <end position="102"/>
    </location>
</feature>
<dbReference type="Pfam" id="PF00175">
    <property type="entry name" value="NAD_binding_1"/>
    <property type="match status" value="1"/>
</dbReference>
<accession>A0AAW9RTH5</accession>
<evidence type="ECO:0000256" key="9">
    <source>
        <dbReference type="ARBA" id="ARBA00047776"/>
    </source>
</evidence>
<dbReference type="Gene3D" id="2.40.30.10">
    <property type="entry name" value="Translation factors"/>
    <property type="match status" value="1"/>
</dbReference>
<dbReference type="GO" id="GO:0034599">
    <property type="term" value="P:cellular response to oxidative stress"/>
    <property type="evidence" value="ECO:0007669"/>
    <property type="project" value="TreeGrafter"/>
</dbReference>
<sequence>MAAIDTQRVLDVRHWTDRLFSFRTTRDQGFRFENGQFVMIGLPVDGKPLMRAYSMASANYEDSLEFFSIKVPDGPLTSRLAHIREGDEIMIGRKPTGTLVQDSLTDGRRLYLVSTGTGLAPFASIVKDPVIYERFETIVLVHGCRFVDELAYGEKIVADLMQDEYLGEIARLKMRYYPTVTREPFVNRGRVTELLRSGEIGTELGQPPLCPDTDRVMICGSPAMLADMVGLMEELDFEEGSLARPGQYVIEKAFVER</sequence>
<dbReference type="PANTHER" id="PTHR47878:SF1">
    <property type="entry name" value="FLAVODOXIN_FERREDOXIN--NADP REDUCTASE"/>
    <property type="match status" value="1"/>
</dbReference>
<dbReference type="Pfam" id="PF00970">
    <property type="entry name" value="FAD_binding_6"/>
    <property type="match status" value="1"/>
</dbReference>
<dbReference type="InterPro" id="IPR039261">
    <property type="entry name" value="FNR_nucleotide-bd"/>
</dbReference>
<gene>
    <name evidence="11" type="ORF">V3328_19260</name>
</gene>
<keyword evidence="4" id="KW-0285">Flavoprotein</keyword>
<dbReference type="EC" id="1.18.1.2" evidence="3"/>
<dbReference type="SUPFAM" id="SSF52343">
    <property type="entry name" value="Ferredoxin reductase-like, C-terminal NADP-linked domain"/>
    <property type="match status" value="1"/>
</dbReference>
<evidence type="ECO:0000256" key="6">
    <source>
        <dbReference type="ARBA" id="ARBA00022827"/>
    </source>
</evidence>
<evidence type="ECO:0000256" key="7">
    <source>
        <dbReference type="ARBA" id="ARBA00022857"/>
    </source>
</evidence>
<dbReference type="InterPro" id="IPR008333">
    <property type="entry name" value="Cbr1-like_FAD-bd_dom"/>
</dbReference>
<dbReference type="SUPFAM" id="SSF63380">
    <property type="entry name" value="Riboflavin synthase domain-like"/>
    <property type="match status" value="1"/>
</dbReference>
<dbReference type="EMBL" id="JAZHOF010000008">
    <property type="protein sequence ID" value="MEJ8573638.1"/>
    <property type="molecule type" value="Genomic_DNA"/>
</dbReference>
<proteinExistence type="inferred from homology"/>
<evidence type="ECO:0000313" key="12">
    <source>
        <dbReference type="Proteomes" id="UP001378188"/>
    </source>
</evidence>
<keyword evidence="12" id="KW-1185">Reference proteome</keyword>
<dbReference type="Gene3D" id="3.40.50.80">
    <property type="entry name" value="Nucleotide-binding domain of ferredoxin-NADP reductase (FNR) module"/>
    <property type="match status" value="1"/>
</dbReference>
<dbReference type="GO" id="GO:0042167">
    <property type="term" value="P:heme catabolic process"/>
    <property type="evidence" value="ECO:0007669"/>
    <property type="project" value="TreeGrafter"/>
</dbReference>
<comment type="cofactor">
    <cofactor evidence="1">
        <name>FAD</name>
        <dbReference type="ChEBI" id="CHEBI:57692"/>
    </cofactor>
</comment>
<keyword evidence="5" id="KW-0547">Nucleotide-binding</keyword>
<dbReference type="InterPro" id="IPR033892">
    <property type="entry name" value="FNR_bac"/>
</dbReference>
<reference evidence="11 12" key="1">
    <citation type="submission" date="2024-02" db="EMBL/GenBank/DDBJ databases">
        <title>Genome analysis and characterization of Microbaculum marinisediminis sp. nov., isolated from marine sediment.</title>
        <authorList>
            <person name="Du Z.-J."/>
            <person name="Ye Y.-Q."/>
            <person name="Zhang Z.-R."/>
            <person name="Yuan S.-M."/>
            <person name="Zhang X.-Y."/>
        </authorList>
    </citation>
    <scope>NUCLEOTIDE SEQUENCE [LARGE SCALE GENOMIC DNA]</scope>
    <source>
        <strain evidence="11 12">SDUM1044001</strain>
    </source>
</reference>
<evidence type="ECO:0000256" key="1">
    <source>
        <dbReference type="ARBA" id="ARBA00001974"/>
    </source>
</evidence>
<evidence type="ECO:0000256" key="4">
    <source>
        <dbReference type="ARBA" id="ARBA00022630"/>
    </source>
</evidence>
<protein>
    <recommendedName>
        <fullName evidence="3">ferredoxin--NADP(+) reductase</fullName>
        <ecNumber evidence="3">1.18.1.2</ecNumber>
    </recommendedName>
</protein>
<evidence type="ECO:0000259" key="10">
    <source>
        <dbReference type="PROSITE" id="PS51384"/>
    </source>
</evidence>
<dbReference type="InterPro" id="IPR017927">
    <property type="entry name" value="FAD-bd_FR_type"/>
</dbReference>
<dbReference type="AlphaFoldDB" id="A0AAW9RTH5"/>
<dbReference type="PROSITE" id="PS51384">
    <property type="entry name" value="FAD_FR"/>
    <property type="match status" value="1"/>
</dbReference>
<comment type="similarity">
    <text evidence="2">Belongs to the ferredoxin--NADP reductase type 1 family.</text>
</comment>
<dbReference type="GO" id="GO:0004324">
    <property type="term" value="F:ferredoxin-NADP+ reductase activity"/>
    <property type="evidence" value="ECO:0007669"/>
    <property type="project" value="UniProtKB-EC"/>
</dbReference>
<keyword evidence="6" id="KW-0274">FAD</keyword>
<dbReference type="FunFam" id="2.40.30.10:FF:000018">
    <property type="entry name" value="Ferredoxin--NADP(+) reductase"/>
    <property type="match status" value="1"/>
</dbReference>
<comment type="caution">
    <text evidence="11">The sequence shown here is derived from an EMBL/GenBank/DDBJ whole genome shotgun (WGS) entry which is preliminary data.</text>
</comment>
<dbReference type="InterPro" id="IPR001709">
    <property type="entry name" value="Flavoprot_Pyr_Nucl_cyt_Rdtase"/>
</dbReference>
<keyword evidence="7" id="KW-0521">NADP</keyword>
<evidence type="ECO:0000256" key="8">
    <source>
        <dbReference type="ARBA" id="ARBA00023002"/>
    </source>
</evidence>
<evidence type="ECO:0000256" key="3">
    <source>
        <dbReference type="ARBA" id="ARBA00013223"/>
    </source>
</evidence>
<dbReference type="PRINTS" id="PR00371">
    <property type="entry name" value="FPNCR"/>
</dbReference>
<organism evidence="11 12">
    <name type="scientific">Microbaculum marinum</name>
    <dbReference type="NCBI Taxonomy" id="1764581"/>
    <lineage>
        <taxon>Bacteria</taxon>
        <taxon>Pseudomonadati</taxon>
        <taxon>Pseudomonadota</taxon>
        <taxon>Alphaproteobacteria</taxon>
        <taxon>Hyphomicrobiales</taxon>
        <taxon>Tepidamorphaceae</taxon>
        <taxon>Microbaculum</taxon>
    </lineage>
</organism>